<accession>H2XTP2</accession>
<evidence type="ECO:0000313" key="1">
    <source>
        <dbReference type="Ensembl" id="ENSCINP00000033026.1"/>
    </source>
</evidence>
<dbReference type="Ensembl" id="ENSCINT00000033206.1">
    <property type="protein sequence ID" value="ENSCINP00000033026.1"/>
    <property type="gene ID" value="ENSCING00000024691.1"/>
</dbReference>
<evidence type="ECO:0000313" key="2">
    <source>
        <dbReference type="Proteomes" id="UP000008144"/>
    </source>
</evidence>
<protein>
    <submittedName>
        <fullName evidence="1">Uncharacterized protein</fullName>
    </submittedName>
</protein>
<reference evidence="2" key="1">
    <citation type="journal article" date="2002" name="Science">
        <title>The draft genome of Ciona intestinalis: insights into chordate and vertebrate origins.</title>
        <authorList>
            <person name="Dehal P."/>
            <person name="Satou Y."/>
            <person name="Campbell R.K."/>
            <person name="Chapman J."/>
            <person name="Degnan B."/>
            <person name="De Tomaso A."/>
            <person name="Davidson B."/>
            <person name="Di Gregorio A."/>
            <person name="Gelpke M."/>
            <person name="Goodstein D.M."/>
            <person name="Harafuji N."/>
            <person name="Hastings K.E."/>
            <person name="Ho I."/>
            <person name="Hotta K."/>
            <person name="Huang W."/>
            <person name="Kawashima T."/>
            <person name="Lemaire P."/>
            <person name="Martinez D."/>
            <person name="Meinertzhagen I.A."/>
            <person name="Necula S."/>
            <person name="Nonaka M."/>
            <person name="Putnam N."/>
            <person name="Rash S."/>
            <person name="Saiga H."/>
            <person name="Satake M."/>
            <person name="Terry A."/>
            <person name="Yamada L."/>
            <person name="Wang H.G."/>
            <person name="Awazu S."/>
            <person name="Azumi K."/>
            <person name="Boore J."/>
            <person name="Branno M."/>
            <person name="Chin-Bow S."/>
            <person name="DeSantis R."/>
            <person name="Doyle S."/>
            <person name="Francino P."/>
            <person name="Keys D.N."/>
            <person name="Haga S."/>
            <person name="Hayashi H."/>
            <person name="Hino K."/>
            <person name="Imai K.S."/>
            <person name="Inaba K."/>
            <person name="Kano S."/>
            <person name="Kobayashi K."/>
            <person name="Kobayashi M."/>
            <person name="Lee B.I."/>
            <person name="Makabe K.W."/>
            <person name="Manohar C."/>
            <person name="Matassi G."/>
            <person name="Medina M."/>
            <person name="Mochizuki Y."/>
            <person name="Mount S."/>
            <person name="Morishita T."/>
            <person name="Miura S."/>
            <person name="Nakayama A."/>
            <person name="Nishizaka S."/>
            <person name="Nomoto H."/>
            <person name="Ohta F."/>
            <person name="Oishi K."/>
            <person name="Rigoutsos I."/>
            <person name="Sano M."/>
            <person name="Sasaki A."/>
            <person name="Sasakura Y."/>
            <person name="Shoguchi E."/>
            <person name="Shin-i T."/>
            <person name="Spagnuolo A."/>
            <person name="Stainier D."/>
            <person name="Suzuki M.M."/>
            <person name="Tassy O."/>
            <person name="Takatori N."/>
            <person name="Tokuoka M."/>
            <person name="Yagi K."/>
            <person name="Yoshizaki F."/>
            <person name="Wada S."/>
            <person name="Zhang C."/>
            <person name="Hyatt P.D."/>
            <person name="Larimer F."/>
            <person name="Detter C."/>
            <person name="Doggett N."/>
            <person name="Glavina T."/>
            <person name="Hawkins T."/>
            <person name="Richardson P."/>
            <person name="Lucas S."/>
            <person name="Kohara Y."/>
            <person name="Levine M."/>
            <person name="Satoh N."/>
            <person name="Rokhsar D.S."/>
        </authorList>
    </citation>
    <scope>NUCLEOTIDE SEQUENCE [LARGE SCALE GENOMIC DNA]</scope>
</reference>
<keyword evidence="2" id="KW-1185">Reference proteome</keyword>
<proteinExistence type="predicted"/>
<reference evidence="1" key="4">
    <citation type="submission" date="2025-09" db="UniProtKB">
        <authorList>
            <consortium name="Ensembl"/>
        </authorList>
    </citation>
    <scope>IDENTIFICATION</scope>
</reference>
<dbReference type="HOGENOM" id="CLU_3337748_0_0_1"/>
<reference evidence="1" key="3">
    <citation type="submission" date="2025-08" db="UniProtKB">
        <authorList>
            <consortium name="Ensembl"/>
        </authorList>
    </citation>
    <scope>IDENTIFICATION</scope>
</reference>
<name>H2XTP2_CIOIN</name>
<dbReference type="InParanoid" id="H2XTP2"/>
<organism evidence="1 2">
    <name type="scientific">Ciona intestinalis</name>
    <name type="common">Transparent sea squirt</name>
    <name type="synonym">Ascidia intestinalis</name>
    <dbReference type="NCBI Taxonomy" id="7719"/>
    <lineage>
        <taxon>Eukaryota</taxon>
        <taxon>Metazoa</taxon>
        <taxon>Chordata</taxon>
        <taxon>Tunicata</taxon>
        <taxon>Ascidiacea</taxon>
        <taxon>Phlebobranchia</taxon>
        <taxon>Cionidae</taxon>
        <taxon>Ciona</taxon>
    </lineage>
</organism>
<sequence length="38" mass="3956">TIKIVQATTGCLLLSGIDLLLINPGNGRGFPFSALKNV</sequence>
<reference evidence="1" key="2">
    <citation type="journal article" date="2008" name="Genome Biol.">
        <title>Improved genome assembly and evidence-based global gene model set for the chordate Ciona intestinalis: new insight into intron and operon populations.</title>
        <authorList>
            <person name="Satou Y."/>
            <person name="Mineta K."/>
            <person name="Ogasawara M."/>
            <person name="Sasakura Y."/>
            <person name="Shoguchi E."/>
            <person name="Ueno K."/>
            <person name="Yamada L."/>
            <person name="Matsumoto J."/>
            <person name="Wasserscheid J."/>
            <person name="Dewar K."/>
            <person name="Wiley G.B."/>
            <person name="Macmil S.L."/>
            <person name="Roe B.A."/>
            <person name="Zeller R.W."/>
            <person name="Hastings K.E."/>
            <person name="Lemaire P."/>
            <person name="Lindquist E."/>
            <person name="Endo T."/>
            <person name="Hotta K."/>
            <person name="Inaba K."/>
        </authorList>
    </citation>
    <scope>NUCLEOTIDE SEQUENCE [LARGE SCALE GENOMIC DNA]</scope>
    <source>
        <strain evidence="1">wild type</strain>
    </source>
</reference>
<dbReference type="Proteomes" id="UP000008144">
    <property type="component" value="Chromosome 7"/>
</dbReference>
<dbReference type="AlphaFoldDB" id="H2XTP2"/>
<dbReference type="EMBL" id="EAAA01002508">
    <property type="status" value="NOT_ANNOTATED_CDS"/>
    <property type="molecule type" value="Genomic_DNA"/>
</dbReference>